<proteinExistence type="predicted"/>
<keyword evidence="4" id="KW-1185">Reference proteome</keyword>
<protein>
    <submittedName>
        <fullName evidence="3">Prepilin-type N-terminal cleavage/methylation domain-containing protein</fullName>
    </submittedName>
</protein>
<dbReference type="OrthoDB" id="5296662at2"/>
<gene>
    <name evidence="3" type="ORF">D0Y53_05040</name>
</gene>
<feature type="transmembrane region" description="Helical" evidence="2">
    <location>
        <begin position="48"/>
        <end position="72"/>
    </location>
</feature>
<name>A0A372DP52_9GAMM</name>
<dbReference type="GO" id="GO:0043683">
    <property type="term" value="P:type IV pilus assembly"/>
    <property type="evidence" value="ECO:0007669"/>
    <property type="project" value="InterPro"/>
</dbReference>
<evidence type="ECO:0000256" key="2">
    <source>
        <dbReference type="SAM" id="Phobius"/>
    </source>
</evidence>
<dbReference type="Pfam" id="PF07963">
    <property type="entry name" value="N_methyl"/>
    <property type="match status" value="1"/>
</dbReference>
<reference evidence="3 4" key="1">
    <citation type="submission" date="2018-08" db="EMBL/GenBank/DDBJ databases">
        <title>Lysobacter weifangensis sp. nov., a new member of the family 'Xanthomonadaceae', isolated from soil in a farmland.</title>
        <authorList>
            <person name="Zhao H."/>
        </authorList>
    </citation>
    <scope>NUCLEOTIDE SEQUENCE [LARGE SCALE GENOMIC DNA]</scope>
    <source>
        <strain evidence="3 4">WF-2</strain>
    </source>
</reference>
<organism evidence="3 4">
    <name type="scientific">Cognatiluteimonas weifangensis</name>
    <dbReference type="NCBI Taxonomy" id="2303539"/>
    <lineage>
        <taxon>Bacteria</taxon>
        <taxon>Pseudomonadati</taxon>
        <taxon>Pseudomonadota</taxon>
        <taxon>Gammaproteobacteria</taxon>
        <taxon>Lysobacterales</taxon>
        <taxon>Lysobacteraceae</taxon>
        <taxon>Cognatiluteimonas</taxon>
    </lineage>
</organism>
<evidence type="ECO:0000313" key="4">
    <source>
        <dbReference type="Proteomes" id="UP000262917"/>
    </source>
</evidence>
<dbReference type="Proteomes" id="UP000262917">
    <property type="component" value="Unassembled WGS sequence"/>
</dbReference>
<comment type="caution">
    <text evidence="3">The sequence shown here is derived from an EMBL/GenBank/DDBJ whole genome shotgun (WGS) entry which is preliminary data.</text>
</comment>
<dbReference type="AlphaFoldDB" id="A0A372DP52"/>
<dbReference type="NCBIfam" id="TIGR02532">
    <property type="entry name" value="IV_pilin_GFxxxE"/>
    <property type="match status" value="1"/>
</dbReference>
<dbReference type="InterPro" id="IPR032092">
    <property type="entry name" value="PilW"/>
</dbReference>
<keyword evidence="2" id="KW-1133">Transmembrane helix</keyword>
<keyword evidence="2" id="KW-0472">Membrane</keyword>
<feature type="region of interest" description="Disordered" evidence="1">
    <location>
        <begin position="1"/>
        <end position="35"/>
    </location>
</feature>
<dbReference type="InterPro" id="IPR012902">
    <property type="entry name" value="N_methyl_site"/>
</dbReference>
<dbReference type="EMBL" id="QVPD01000004">
    <property type="protein sequence ID" value="RFP61102.1"/>
    <property type="molecule type" value="Genomic_DNA"/>
</dbReference>
<sequence>MREPGVQDHRAVGRLPRHPWRRPPAARDGDPPVTTFPRRYRAKQRGVTLVELMVALVLGLIVTGAALALFVANRQTYLATESLGYLQENAGTSFELMSRDIREAAGNPCDSSVDTVNVLNDPAGNWYSDFAGGIRGYGGGTPFPDAAFGSAKGQRVIGTEAIELKSSVADGVAIVSHQPPSAQFQVNTKDHGLHVGDIAMACDFNHGAIFQISNAQPGTNTTIVHNTGASISPGNCTKGLGSPRVCTPVGTSYEFGCRFGGQDPGIDCSLPENRWTAIIARLRAARWYVGHNGRGGTSLYRSMLRNNAGTLIVDRDEVADGVAGMTLAYLSDGAASYVPAAAVGDWSRVVAVRIDLALAGKLRVGSDGNPLQRHVGHVVAIRSRAP</sequence>
<dbReference type="Pfam" id="PF16074">
    <property type="entry name" value="PilW"/>
    <property type="match status" value="1"/>
</dbReference>
<keyword evidence="2" id="KW-0812">Transmembrane</keyword>
<accession>A0A372DP52</accession>
<dbReference type="RefSeq" id="WP_117202128.1">
    <property type="nucleotide sequence ID" value="NZ_JBHTBK010000009.1"/>
</dbReference>
<evidence type="ECO:0000256" key="1">
    <source>
        <dbReference type="SAM" id="MobiDB-lite"/>
    </source>
</evidence>
<feature type="compositionally biased region" description="Basic and acidic residues" evidence="1">
    <location>
        <begin position="1"/>
        <end position="11"/>
    </location>
</feature>
<dbReference type="PROSITE" id="PS00409">
    <property type="entry name" value="PROKAR_NTER_METHYL"/>
    <property type="match status" value="1"/>
</dbReference>
<evidence type="ECO:0000313" key="3">
    <source>
        <dbReference type="EMBL" id="RFP61102.1"/>
    </source>
</evidence>